<name>A0A6M3M827_9ZZZZ</name>
<evidence type="ECO:0000313" key="1">
    <source>
        <dbReference type="EMBL" id="QJB00013.1"/>
    </source>
</evidence>
<dbReference type="EMBL" id="MT143867">
    <property type="protein sequence ID" value="QJB03961.1"/>
    <property type="molecule type" value="Genomic_DNA"/>
</dbReference>
<proteinExistence type="predicted"/>
<accession>A0A6M3M827</accession>
<reference evidence="2" key="1">
    <citation type="submission" date="2020-03" db="EMBL/GenBank/DDBJ databases">
        <title>The deep terrestrial virosphere.</title>
        <authorList>
            <person name="Holmfeldt K."/>
            <person name="Nilsson E."/>
            <person name="Simone D."/>
            <person name="Lopez-Fernandez M."/>
            <person name="Wu X."/>
            <person name="de Brujin I."/>
            <person name="Lundin D."/>
            <person name="Andersson A."/>
            <person name="Bertilsson S."/>
            <person name="Dopson M."/>
        </authorList>
    </citation>
    <scope>NUCLEOTIDE SEQUENCE</scope>
    <source>
        <strain evidence="1">MM171A00712</strain>
        <strain evidence="2">MM171B00512</strain>
    </source>
</reference>
<organism evidence="2">
    <name type="scientific">viral metagenome</name>
    <dbReference type="NCBI Taxonomy" id="1070528"/>
    <lineage>
        <taxon>unclassified sequences</taxon>
        <taxon>metagenomes</taxon>
        <taxon>organismal metagenomes</taxon>
    </lineage>
</organism>
<evidence type="ECO:0000313" key="2">
    <source>
        <dbReference type="EMBL" id="QJB03961.1"/>
    </source>
</evidence>
<protein>
    <submittedName>
        <fullName evidence="2">Uncharacterized protein</fullName>
    </submittedName>
</protein>
<sequence length="159" mass="17656">MTDELARLQLALCLAEKECPECEGDCLITSQDTPFKICDECNTTGKVPLLEGVREKCPHIHYGGFGETDSCAGCGVLWKAKYYKETNTYSGPNPEHGKGCECQGRGWVPPTDLFKYAKALYQIWEHDVRYDQELLEIGFGVFKGELALLSNIAKALGVK</sequence>
<dbReference type="AlphaFoldDB" id="A0A6M3M827"/>
<gene>
    <name evidence="1" type="ORF">MM171A00712_0008</name>
    <name evidence="2" type="ORF">MM171B00512_0004</name>
</gene>
<dbReference type="EMBL" id="MT143678">
    <property type="protein sequence ID" value="QJB00013.1"/>
    <property type="molecule type" value="Genomic_DNA"/>
</dbReference>